<proteinExistence type="predicted"/>
<sequence>MNRVPEYAVEYTKRERVRFVLVGATLGALIVAASQVWLFPWLKDFAATAHCRTVLGLPGQSALFYGIFVGLPLLAATVLAATVGRRGLKIVRQGQVPPAGEKVLRPTIIRRGEQARLIGYAHLLVVLAAVVLALWGFVQAGKLIESVRSVPNNCAANYSSKPTPLRGAA</sequence>
<reference evidence="2" key="1">
    <citation type="submission" date="2004-12" db="EMBL/GenBank/DDBJ databases">
        <authorList>
            <person name="Ploy M.C."/>
        </authorList>
    </citation>
    <scope>NUCLEOTIDE SEQUENCE</scope>
    <source>
        <strain evidence="2">LIM47</strain>
    </source>
</reference>
<name>Q5JZZ9_CORAY</name>
<protein>
    <submittedName>
        <fullName evidence="2">Uncharacterized protein</fullName>
    </submittedName>
</protein>
<organism evidence="2">
    <name type="scientific">Corynebacterium amycolatum</name>
    <dbReference type="NCBI Taxonomy" id="43765"/>
    <lineage>
        <taxon>Bacteria</taxon>
        <taxon>Bacillati</taxon>
        <taxon>Actinomycetota</taxon>
        <taxon>Actinomycetes</taxon>
        <taxon>Mycobacteriales</taxon>
        <taxon>Corynebacteriaceae</taxon>
        <taxon>Corynebacterium</taxon>
    </lineage>
</organism>
<dbReference type="EMBL" id="AJ871915">
    <property type="protein sequence ID" value="CAI40607.1"/>
    <property type="molecule type" value="Genomic_DNA"/>
</dbReference>
<feature type="transmembrane region" description="Helical" evidence="1">
    <location>
        <begin position="117"/>
        <end position="138"/>
    </location>
</feature>
<evidence type="ECO:0000313" key="2">
    <source>
        <dbReference type="EMBL" id="CAI40607.1"/>
    </source>
</evidence>
<accession>Q5JZZ9</accession>
<feature type="transmembrane region" description="Helical" evidence="1">
    <location>
        <begin position="20"/>
        <end position="42"/>
    </location>
</feature>
<feature type="transmembrane region" description="Helical" evidence="1">
    <location>
        <begin position="62"/>
        <end position="83"/>
    </location>
</feature>
<keyword evidence="1" id="KW-0472">Membrane</keyword>
<dbReference type="AlphaFoldDB" id="Q5JZZ9"/>
<evidence type="ECO:0000256" key="1">
    <source>
        <dbReference type="SAM" id="Phobius"/>
    </source>
</evidence>
<keyword evidence="1" id="KW-1133">Transmembrane helix</keyword>
<keyword evidence="1" id="KW-0812">Transmembrane</keyword>